<protein>
    <recommendedName>
        <fullName evidence="1">RNA-directed DNA polymerase</fullName>
        <ecNumber evidence="1">2.7.7.49</ecNumber>
    </recommendedName>
</protein>
<keyword evidence="7" id="KW-1185">Reference proteome</keyword>
<dbReference type="Proteomes" id="UP000708208">
    <property type="component" value="Unassembled WGS sequence"/>
</dbReference>
<dbReference type="Pfam" id="PF17919">
    <property type="entry name" value="RT_RNaseH_2"/>
    <property type="match status" value="1"/>
</dbReference>
<evidence type="ECO:0000313" key="6">
    <source>
        <dbReference type="EMBL" id="CAG7729014.1"/>
    </source>
</evidence>
<dbReference type="InterPro" id="IPR050951">
    <property type="entry name" value="Retrovirus_Pol_polyprotein"/>
</dbReference>
<feature type="compositionally biased region" description="Low complexity" evidence="4">
    <location>
        <begin position="700"/>
        <end position="714"/>
    </location>
</feature>
<dbReference type="InterPro" id="IPR041577">
    <property type="entry name" value="RT_RNaseH_2"/>
</dbReference>
<evidence type="ECO:0000313" key="7">
    <source>
        <dbReference type="Proteomes" id="UP000708208"/>
    </source>
</evidence>
<feature type="domain" description="Integrase catalytic" evidence="5">
    <location>
        <begin position="162"/>
        <end position="335"/>
    </location>
</feature>
<dbReference type="PANTHER" id="PTHR37984">
    <property type="entry name" value="PROTEIN CBG26694"/>
    <property type="match status" value="1"/>
</dbReference>
<reference evidence="6" key="1">
    <citation type="submission" date="2021-06" db="EMBL/GenBank/DDBJ databases">
        <authorList>
            <person name="Hodson N. C."/>
            <person name="Mongue J. A."/>
            <person name="Jaron S. K."/>
        </authorList>
    </citation>
    <scope>NUCLEOTIDE SEQUENCE</scope>
</reference>
<dbReference type="Pfam" id="PF17921">
    <property type="entry name" value="Integrase_H2C2"/>
    <property type="match status" value="1"/>
</dbReference>
<name>A0A8J2K0V2_9HEXA</name>
<sequence>MKKAMVTAPVLQHFDSEALVRVTTDASNYMLGGVCKQSKDEGKSWRPLAYTSRILKDAELKPGTSIPHADCLSRYPVRSLGIPLTESNRQEIVEEEPIISIVLGGQVDLFLRHQLSDKNIRKVLDEVMKFGKSLGDSNILVWGRNVLIQGLLYKSDLGSLYKLVVPPALRGAIMKLAHNDSLDGGHAGLHKTYQLLYSRYYWKSMRQDVHRFAWAAPSPTATASDSKRLLTQLIFDSIGVVPRIVSDNGNHFSAVEFTDYVKKKGVEHIRIMPNHPNSNGNVEHYNGEVKRFLRKYVKEEEDSWDRWIARACKTHNSHVHTVTGFTPFSLVYGISPTTKLHLVTPVITVQETKTPQDRENERRDKVFMANLNTEREQESRARAFNKNRLLNNFKVGDSVWVSNGLEYKGTMRKKHQILRVHSHNMKEFCSPVSWQQDFPGVFQSKILERHEQRRSHDQDRKELKLSEEVQKTERNSKGVIEEFESLESELTKIRERIRVALKAKVNEKNNDSVYRPPRAQVQEITRSPIRIRAVSTREQAETCREEDCVPEIPILTEVPMGPHPQLDEPGGDSPLSFVTFSSVNGDIAIIDPFVTGDIGSDYSAADAPETHEQESLVSLLNTVIENSRIENCYHEGNGEICTEIRETSSGKCEVHVVHRTQRIPVPESAVGPISLNEKNRKSNVINTGKSDKPAQIVGASMSGSTGFSQSSISIKDNNDHTTNHKDTSPNLFFPAMDYTPFRNRERNAELSQREKSPWIEDVHSKITSAEDSVILKKKS</sequence>
<dbReference type="GO" id="GO:0003964">
    <property type="term" value="F:RNA-directed DNA polymerase activity"/>
    <property type="evidence" value="ECO:0007669"/>
    <property type="project" value="UniProtKB-EC"/>
</dbReference>
<dbReference type="InterPro" id="IPR001584">
    <property type="entry name" value="Integrase_cat-core"/>
</dbReference>
<evidence type="ECO:0000259" key="5">
    <source>
        <dbReference type="PROSITE" id="PS50994"/>
    </source>
</evidence>
<dbReference type="AlphaFoldDB" id="A0A8J2K0V2"/>
<proteinExistence type="predicted"/>
<comment type="caution">
    <text evidence="6">The sequence shown here is derived from an EMBL/GenBank/DDBJ whole genome shotgun (WGS) entry which is preliminary data.</text>
</comment>
<dbReference type="GO" id="GO:0015074">
    <property type="term" value="P:DNA integration"/>
    <property type="evidence" value="ECO:0007669"/>
    <property type="project" value="InterPro"/>
</dbReference>
<dbReference type="FunFam" id="1.10.340.70:FF:000001">
    <property type="entry name" value="Retrovirus-related Pol polyprotein from transposon gypsy-like Protein"/>
    <property type="match status" value="1"/>
</dbReference>
<keyword evidence="2" id="KW-0511">Multifunctional enzyme</keyword>
<accession>A0A8J2K0V2</accession>
<evidence type="ECO:0000256" key="3">
    <source>
        <dbReference type="SAM" id="Coils"/>
    </source>
</evidence>
<feature type="coiled-coil region" evidence="3">
    <location>
        <begin position="469"/>
        <end position="503"/>
    </location>
</feature>
<dbReference type="EMBL" id="CAJVCH010172024">
    <property type="protein sequence ID" value="CAG7729014.1"/>
    <property type="molecule type" value="Genomic_DNA"/>
</dbReference>
<organism evidence="6 7">
    <name type="scientific">Allacma fusca</name>
    <dbReference type="NCBI Taxonomy" id="39272"/>
    <lineage>
        <taxon>Eukaryota</taxon>
        <taxon>Metazoa</taxon>
        <taxon>Ecdysozoa</taxon>
        <taxon>Arthropoda</taxon>
        <taxon>Hexapoda</taxon>
        <taxon>Collembola</taxon>
        <taxon>Symphypleona</taxon>
        <taxon>Sminthuridae</taxon>
        <taxon>Allacma</taxon>
    </lineage>
</organism>
<gene>
    <name evidence="6" type="ORF">AFUS01_LOCUS17755</name>
</gene>
<dbReference type="PROSITE" id="PS50994">
    <property type="entry name" value="INTEGRASE"/>
    <property type="match status" value="1"/>
</dbReference>
<dbReference type="InterPro" id="IPR041588">
    <property type="entry name" value="Integrase_H2C2"/>
</dbReference>
<dbReference type="PANTHER" id="PTHR37984:SF5">
    <property type="entry name" value="PROTEIN NYNRIN-LIKE"/>
    <property type="match status" value="1"/>
</dbReference>
<dbReference type="OrthoDB" id="441971at2759"/>
<evidence type="ECO:0000256" key="1">
    <source>
        <dbReference type="ARBA" id="ARBA00012493"/>
    </source>
</evidence>
<keyword evidence="3" id="KW-0175">Coiled coil</keyword>
<feature type="compositionally biased region" description="Basic and acidic residues" evidence="4">
    <location>
        <begin position="716"/>
        <end position="727"/>
    </location>
</feature>
<dbReference type="EC" id="2.7.7.49" evidence="1"/>
<evidence type="ECO:0000256" key="4">
    <source>
        <dbReference type="SAM" id="MobiDB-lite"/>
    </source>
</evidence>
<evidence type="ECO:0000256" key="2">
    <source>
        <dbReference type="ARBA" id="ARBA00023268"/>
    </source>
</evidence>
<feature type="region of interest" description="Disordered" evidence="4">
    <location>
        <begin position="699"/>
        <end position="731"/>
    </location>
</feature>